<keyword evidence="2" id="KW-1185">Reference proteome</keyword>
<sequence length="176" mass="20509">VMKILEGCLEQSSVKIKGEDPRFAYRSYWQGSSLMRDQLPESTICRDLLWEVNELNFRQELLLLDSHFHIRSSTADLEDRRRMLDACWIGSADTVARRHLDGNQGLAAEKWEDRVPFLRALHKVMSTWEGRPARLRESFPDSPLNTFNVVMHIERTLANFYTTCFFEKFGRAASIP</sequence>
<dbReference type="OrthoDB" id="2634326at2759"/>
<dbReference type="Proteomes" id="UP000772434">
    <property type="component" value="Unassembled WGS sequence"/>
</dbReference>
<dbReference type="AlphaFoldDB" id="A0A9P5U140"/>
<protein>
    <submittedName>
        <fullName evidence="1">Uncharacterized protein</fullName>
    </submittedName>
</protein>
<evidence type="ECO:0000313" key="2">
    <source>
        <dbReference type="Proteomes" id="UP000772434"/>
    </source>
</evidence>
<name>A0A9P5U140_9AGAR</name>
<feature type="non-terminal residue" evidence="1">
    <location>
        <position position="1"/>
    </location>
</feature>
<proteinExistence type="predicted"/>
<reference evidence="1" key="1">
    <citation type="submission" date="2020-11" db="EMBL/GenBank/DDBJ databases">
        <authorList>
            <consortium name="DOE Joint Genome Institute"/>
            <person name="Ahrendt S."/>
            <person name="Riley R."/>
            <person name="Andreopoulos W."/>
            <person name="Labutti K."/>
            <person name="Pangilinan J."/>
            <person name="Ruiz-Duenas F.J."/>
            <person name="Barrasa J.M."/>
            <person name="Sanchez-Garcia M."/>
            <person name="Camarero S."/>
            <person name="Miyauchi S."/>
            <person name="Serrano A."/>
            <person name="Linde D."/>
            <person name="Babiker R."/>
            <person name="Drula E."/>
            <person name="Ayuso-Fernandez I."/>
            <person name="Pacheco R."/>
            <person name="Padilla G."/>
            <person name="Ferreira P."/>
            <person name="Barriuso J."/>
            <person name="Kellner H."/>
            <person name="Castanera R."/>
            <person name="Alfaro M."/>
            <person name="Ramirez L."/>
            <person name="Pisabarro A.G."/>
            <person name="Kuo A."/>
            <person name="Tritt A."/>
            <person name="Lipzen A."/>
            <person name="He G."/>
            <person name="Yan M."/>
            <person name="Ng V."/>
            <person name="Cullen D."/>
            <person name="Martin F."/>
            <person name="Rosso M.-N."/>
            <person name="Henrissat B."/>
            <person name="Hibbett D."/>
            <person name="Martinez A.T."/>
            <person name="Grigoriev I.V."/>
        </authorList>
    </citation>
    <scope>NUCLEOTIDE SEQUENCE</scope>
    <source>
        <strain evidence="1">AH 40177</strain>
    </source>
</reference>
<dbReference type="EMBL" id="JADNRY010000182">
    <property type="protein sequence ID" value="KAF9062072.1"/>
    <property type="molecule type" value="Genomic_DNA"/>
</dbReference>
<organism evidence="1 2">
    <name type="scientific">Rhodocollybia butyracea</name>
    <dbReference type="NCBI Taxonomy" id="206335"/>
    <lineage>
        <taxon>Eukaryota</taxon>
        <taxon>Fungi</taxon>
        <taxon>Dikarya</taxon>
        <taxon>Basidiomycota</taxon>
        <taxon>Agaricomycotina</taxon>
        <taxon>Agaricomycetes</taxon>
        <taxon>Agaricomycetidae</taxon>
        <taxon>Agaricales</taxon>
        <taxon>Marasmiineae</taxon>
        <taxon>Omphalotaceae</taxon>
        <taxon>Rhodocollybia</taxon>
    </lineage>
</organism>
<comment type="caution">
    <text evidence="1">The sequence shown here is derived from an EMBL/GenBank/DDBJ whole genome shotgun (WGS) entry which is preliminary data.</text>
</comment>
<accession>A0A9P5U140</accession>
<feature type="non-terminal residue" evidence="1">
    <location>
        <position position="176"/>
    </location>
</feature>
<evidence type="ECO:0000313" key="1">
    <source>
        <dbReference type="EMBL" id="KAF9062072.1"/>
    </source>
</evidence>
<gene>
    <name evidence="1" type="ORF">BDP27DRAFT_1192788</name>
</gene>